<keyword evidence="1" id="KW-0812">Transmembrane</keyword>
<organism evidence="2 3">
    <name type="scientific">Helcococcus kunzii ATCC 51366</name>
    <dbReference type="NCBI Taxonomy" id="883114"/>
    <lineage>
        <taxon>Bacteria</taxon>
        <taxon>Bacillati</taxon>
        <taxon>Bacillota</taxon>
        <taxon>Tissierellia</taxon>
        <taxon>Tissierellales</taxon>
        <taxon>Peptoniphilaceae</taxon>
        <taxon>Helcococcus</taxon>
    </lineage>
</organism>
<dbReference type="AlphaFoldDB" id="H3NNL6"/>
<dbReference type="eggNOG" id="COG4478">
    <property type="taxonomic scope" value="Bacteria"/>
</dbReference>
<dbReference type="Proteomes" id="UP000004191">
    <property type="component" value="Unassembled WGS sequence"/>
</dbReference>
<evidence type="ECO:0000313" key="2">
    <source>
        <dbReference type="EMBL" id="EHR33991.1"/>
    </source>
</evidence>
<dbReference type="RefSeq" id="WP_005398371.1">
    <property type="nucleotide sequence ID" value="NZ_JH601088.1"/>
</dbReference>
<accession>H3NNL6</accession>
<protein>
    <submittedName>
        <fullName evidence="2">Integral membrane protein</fullName>
    </submittedName>
</protein>
<dbReference type="NCBIfam" id="TIGR01906">
    <property type="entry name" value="integ_TIGR01906"/>
    <property type="match status" value="1"/>
</dbReference>
<proteinExistence type="predicted"/>
<comment type="caution">
    <text evidence="2">The sequence shown here is derived from an EMBL/GenBank/DDBJ whole genome shotgun (WGS) entry which is preliminary data.</text>
</comment>
<dbReference type="OrthoDB" id="9813051at2"/>
<feature type="transmembrane region" description="Helical" evidence="1">
    <location>
        <begin position="131"/>
        <end position="153"/>
    </location>
</feature>
<dbReference type="STRING" id="883114.HMPREF9709_00927"/>
<keyword evidence="1" id="KW-1133">Transmembrane helix</keyword>
<evidence type="ECO:0000313" key="3">
    <source>
        <dbReference type="Proteomes" id="UP000004191"/>
    </source>
</evidence>
<sequence length="231" mass="27277">MGKNNIVKKIFLFIVGLSIVLFLLVQSINNATYDLEFYRNYAQKNKISEEVGVEHKQVILMYKSMQDQIKTGNNDYLKPFFNEKEIAHMEDVHNLYSFANTVKYLSLSFIILFLLYFIFSRNKISKVDNIIIVRNSILIFIFLIFILAIFISIDFSSAFVKFHKIFFDNDLWLLDPKTDLMIRMLPEKYFLNISIRIFLSFISGVILSIVLLSFIIKFLRRDKCLNTQEVE</sequence>
<dbReference type="GeneID" id="96998920"/>
<reference evidence="2 3" key="1">
    <citation type="submission" date="2012-01" db="EMBL/GenBank/DDBJ databases">
        <title>The Genome Sequence of Helcococcus kunzii ATCC 51366.</title>
        <authorList>
            <consortium name="The Broad Institute Genome Sequencing Platform"/>
            <person name="Earl A."/>
            <person name="Ward D."/>
            <person name="Feldgarden M."/>
            <person name="Gevers D."/>
            <person name="Huys G."/>
            <person name="Young S.K."/>
            <person name="Zeng Q."/>
            <person name="Gargeya S."/>
            <person name="Fitzgerald M."/>
            <person name="Haas B."/>
            <person name="Abouelleil A."/>
            <person name="Alvarado L."/>
            <person name="Arachchi H.M."/>
            <person name="Berlin A."/>
            <person name="Chapman S.B."/>
            <person name="Gearin G."/>
            <person name="Goldberg J."/>
            <person name="Griggs A."/>
            <person name="Gujja S."/>
            <person name="Hansen M."/>
            <person name="Heiman D."/>
            <person name="Howarth C."/>
            <person name="Larimer J."/>
            <person name="Lui A."/>
            <person name="MacDonald P.J.P."/>
            <person name="McCowen C."/>
            <person name="Montmayeur A."/>
            <person name="Murphy C."/>
            <person name="Neiman D."/>
            <person name="Pearson M."/>
            <person name="Priest M."/>
            <person name="Roberts A."/>
            <person name="Saif S."/>
            <person name="Shea T."/>
            <person name="Sisk P."/>
            <person name="Stolte C."/>
            <person name="Sykes S."/>
            <person name="Wortman J."/>
            <person name="Nusbaum C."/>
            <person name="Birren B."/>
        </authorList>
    </citation>
    <scope>NUCLEOTIDE SEQUENCE [LARGE SCALE GENOMIC DNA]</scope>
    <source>
        <strain evidence="2 3">ATCC 51366</strain>
    </source>
</reference>
<evidence type="ECO:0000256" key="1">
    <source>
        <dbReference type="SAM" id="Phobius"/>
    </source>
</evidence>
<dbReference type="EMBL" id="AGEI01000021">
    <property type="protein sequence ID" value="EHR33991.1"/>
    <property type="molecule type" value="Genomic_DNA"/>
</dbReference>
<feature type="transmembrane region" description="Helical" evidence="1">
    <location>
        <begin position="193"/>
        <end position="216"/>
    </location>
</feature>
<dbReference type="PATRIC" id="fig|883114.3.peg.917"/>
<dbReference type="Pfam" id="PF07314">
    <property type="entry name" value="Lit"/>
    <property type="match status" value="1"/>
</dbReference>
<gene>
    <name evidence="2" type="ORF">HMPREF9709_00927</name>
</gene>
<keyword evidence="3" id="KW-1185">Reference proteome</keyword>
<dbReference type="InterPro" id="IPR010178">
    <property type="entry name" value="Lit"/>
</dbReference>
<dbReference type="HOGENOM" id="CLU_093826_0_0_9"/>
<name>H3NNL6_9FIRM</name>
<keyword evidence="1" id="KW-0472">Membrane</keyword>
<feature type="transmembrane region" description="Helical" evidence="1">
    <location>
        <begin position="101"/>
        <end position="119"/>
    </location>
</feature>